<dbReference type="PANTHER" id="PTHR44591:SF22">
    <property type="entry name" value="CHEY SUBFAMILY"/>
    <property type="match status" value="1"/>
</dbReference>
<evidence type="ECO:0000313" key="5">
    <source>
        <dbReference type="Proteomes" id="UP000268857"/>
    </source>
</evidence>
<dbReference type="GO" id="GO:0000160">
    <property type="term" value="P:phosphorelay signal transduction system"/>
    <property type="evidence" value="ECO:0007669"/>
    <property type="project" value="InterPro"/>
</dbReference>
<dbReference type="PANTHER" id="PTHR44591">
    <property type="entry name" value="STRESS RESPONSE REGULATOR PROTEIN 1"/>
    <property type="match status" value="1"/>
</dbReference>
<dbReference type="PROSITE" id="PS50110">
    <property type="entry name" value="RESPONSE_REGULATORY"/>
    <property type="match status" value="1"/>
</dbReference>
<feature type="modified residue" description="4-aspartylphosphate" evidence="2">
    <location>
        <position position="58"/>
    </location>
</feature>
<dbReference type="STRING" id="211165.GCA_000317285_02569"/>
<dbReference type="Proteomes" id="UP000268857">
    <property type="component" value="Unassembled WGS sequence"/>
</dbReference>
<keyword evidence="5" id="KW-1185">Reference proteome</keyword>
<feature type="domain" description="Response regulatory" evidence="3">
    <location>
        <begin position="8"/>
        <end position="125"/>
    </location>
</feature>
<evidence type="ECO:0000259" key="3">
    <source>
        <dbReference type="PROSITE" id="PS50110"/>
    </source>
</evidence>
<dbReference type="CDD" id="cd17552">
    <property type="entry name" value="REC_RR468-like"/>
    <property type="match status" value="1"/>
</dbReference>
<organism evidence="4 5">
    <name type="scientific">Chlorogloeopsis fritschii PCC 6912</name>
    <dbReference type="NCBI Taxonomy" id="211165"/>
    <lineage>
        <taxon>Bacteria</taxon>
        <taxon>Bacillati</taxon>
        <taxon>Cyanobacteriota</taxon>
        <taxon>Cyanophyceae</taxon>
        <taxon>Nostocales</taxon>
        <taxon>Chlorogloeopsidaceae</taxon>
        <taxon>Chlorogloeopsis</taxon>
    </lineage>
</organism>
<dbReference type="InterPro" id="IPR050595">
    <property type="entry name" value="Bact_response_regulator"/>
</dbReference>
<dbReference type="EMBL" id="RSCJ01000062">
    <property type="protein sequence ID" value="RUR72042.1"/>
    <property type="molecule type" value="Genomic_DNA"/>
</dbReference>
<dbReference type="Gene3D" id="3.40.50.2300">
    <property type="match status" value="1"/>
</dbReference>
<evidence type="ECO:0000313" key="4">
    <source>
        <dbReference type="EMBL" id="RUR72042.1"/>
    </source>
</evidence>
<comment type="caution">
    <text evidence="4">The sequence shown here is derived from an EMBL/GenBank/DDBJ whole genome shotgun (WGS) entry which is preliminary data.</text>
</comment>
<accession>A0A3S0ZTN8</accession>
<keyword evidence="1 2" id="KW-0597">Phosphoprotein</keyword>
<dbReference type="SUPFAM" id="SSF52172">
    <property type="entry name" value="CheY-like"/>
    <property type="match status" value="1"/>
</dbReference>
<evidence type="ECO:0000256" key="1">
    <source>
        <dbReference type="ARBA" id="ARBA00022553"/>
    </source>
</evidence>
<sequence length="129" mass="14142">MCAMTTKRILVIDDEDGVREIIQFSLEAAAGWDVLTAASGTEGLAIAQTQQPDAIILDLMMPEMDGLATFEQLQANPVTEQIPTILLTAKAKVSEQQQFIDLGVKGTIAKPFKALELVKQIREILNWSE</sequence>
<gene>
    <name evidence="4" type="ORF">PCC6912_65600</name>
</gene>
<evidence type="ECO:0000256" key="2">
    <source>
        <dbReference type="PROSITE-ProRule" id="PRU00169"/>
    </source>
</evidence>
<protein>
    <submittedName>
        <fullName evidence="4">Response regulator</fullName>
    </submittedName>
</protein>
<dbReference type="SMART" id="SM00448">
    <property type="entry name" value="REC"/>
    <property type="match status" value="1"/>
</dbReference>
<dbReference type="Pfam" id="PF00072">
    <property type="entry name" value="Response_reg"/>
    <property type="match status" value="1"/>
</dbReference>
<name>A0A3S0ZTN8_CHLFR</name>
<dbReference type="InterPro" id="IPR011006">
    <property type="entry name" value="CheY-like_superfamily"/>
</dbReference>
<dbReference type="AlphaFoldDB" id="A0A3S0ZTN8"/>
<reference evidence="4 5" key="1">
    <citation type="journal article" date="2019" name="Genome Biol. Evol.">
        <title>Day and night: Metabolic profiles and evolutionary relationships of six axenic non-marine cyanobacteria.</title>
        <authorList>
            <person name="Will S.E."/>
            <person name="Henke P."/>
            <person name="Boedeker C."/>
            <person name="Huang S."/>
            <person name="Brinkmann H."/>
            <person name="Rohde M."/>
            <person name="Jarek M."/>
            <person name="Friedl T."/>
            <person name="Seufert S."/>
            <person name="Schumacher M."/>
            <person name="Overmann J."/>
            <person name="Neumann-Schaal M."/>
            <person name="Petersen J."/>
        </authorList>
    </citation>
    <scope>NUCLEOTIDE SEQUENCE [LARGE SCALE GENOMIC DNA]</scope>
    <source>
        <strain evidence="4 5">PCC 6912</strain>
    </source>
</reference>
<dbReference type="InterPro" id="IPR001789">
    <property type="entry name" value="Sig_transdc_resp-reg_receiver"/>
</dbReference>
<proteinExistence type="predicted"/>